<comment type="caution">
    <text evidence="1">The sequence shown here is derived from an EMBL/GenBank/DDBJ whole genome shotgun (WGS) entry which is preliminary data.</text>
</comment>
<reference evidence="1" key="1">
    <citation type="submission" date="2022-04" db="EMBL/GenBank/DDBJ databases">
        <title>Genome of the entomopathogenic fungus Entomophthora muscae.</title>
        <authorList>
            <person name="Elya C."/>
            <person name="Lovett B.R."/>
            <person name="Lee E."/>
            <person name="Macias A.M."/>
            <person name="Hajek A.E."/>
            <person name="De Bivort B.L."/>
            <person name="Kasson M.T."/>
            <person name="De Fine Licht H.H."/>
            <person name="Stajich J.E."/>
        </authorList>
    </citation>
    <scope>NUCLEOTIDE SEQUENCE</scope>
    <source>
        <strain evidence="1">Berkeley</strain>
    </source>
</reference>
<evidence type="ECO:0000313" key="2">
    <source>
        <dbReference type="Proteomes" id="UP001165960"/>
    </source>
</evidence>
<organism evidence="1 2">
    <name type="scientific">Entomophthora muscae</name>
    <dbReference type="NCBI Taxonomy" id="34485"/>
    <lineage>
        <taxon>Eukaryota</taxon>
        <taxon>Fungi</taxon>
        <taxon>Fungi incertae sedis</taxon>
        <taxon>Zoopagomycota</taxon>
        <taxon>Entomophthoromycotina</taxon>
        <taxon>Entomophthoromycetes</taxon>
        <taxon>Entomophthorales</taxon>
        <taxon>Entomophthoraceae</taxon>
        <taxon>Entomophthora</taxon>
    </lineage>
</organism>
<proteinExistence type="predicted"/>
<dbReference type="Proteomes" id="UP001165960">
    <property type="component" value="Unassembled WGS sequence"/>
</dbReference>
<protein>
    <submittedName>
        <fullName evidence="1">Uncharacterized protein</fullName>
    </submittedName>
</protein>
<sequence>MLKAKSHHSLVSSSEIPFPSKISIVVFESCVGIPLGLCGLPDLPLGLLLQVLVARLLGLSDASLLRVGVGVLLAFELASLLKYDVASGGVAWVASVSISTGSCVSVRSSQESGTAGPSITSSSDEENSCCLEVWLQVWCLCLVLAIINF</sequence>
<keyword evidence="2" id="KW-1185">Reference proteome</keyword>
<name>A0ACC2U3W4_9FUNG</name>
<accession>A0ACC2U3W4</accession>
<dbReference type="EMBL" id="QTSX02001488">
    <property type="protein sequence ID" value="KAJ9081251.1"/>
    <property type="molecule type" value="Genomic_DNA"/>
</dbReference>
<evidence type="ECO:0000313" key="1">
    <source>
        <dbReference type="EMBL" id="KAJ9081251.1"/>
    </source>
</evidence>
<gene>
    <name evidence="1" type="ORF">DSO57_1016635</name>
</gene>